<keyword evidence="1" id="KW-0812">Transmembrane</keyword>
<feature type="transmembrane region" description="Helical" evidence="1">
    <location>
        <begin position="21"/>
        <end position="39"/>
    </location>
</feature>
<gene>
    <name evidence="2" type="ORF">DAI18_02100</name>
</gene>
<dbReference type="Proteomes" id="UP000244173">
    <property type="component" value="Chromosome"/>
</dbReference>
<dbReference type="KEGG" id="maer:DAI18_02100"/>
<evidence type="ECO:0000256" key="1">
    <source>
        <dbReference type="SAM" id="Phobius"/>
    </source>
</evidence>
<proteinExistence type="predicted"/>
<dbReference type="InterPro" id="IPR054636">
    <property type="entry name" value="CydP"/>
</dbReference>
<reference evidence="2 3" key="1">
    <citation type="submission" date="2018-04" db="EMBL/GenBank/DDBJ databases">
        <title>Denitrifier Microvirgula.</title>
        <authorList>
            <person name="Anderson E."/>
            <person name="Jang J."/>
            <person name="Ishii S."/>
        </authorList>
    </citation>
    <scope>NUCLEOTIDE SEQUENCE [LARGE SCALE GENOMIC DNA]</scope>
    <source>
        <strain evidence="2 3">BE2.4</strain>
    </source>
</reference>
<keyword evidence="1" id="KW-1133">Transmembrane helix</keyword>
<dbReference type="NCBIfam" id="NF045611">
    <property type="entry name" value="small_CydP"/>
    <property type="match status" value="1"/>
</dbReference>
<accession>A0A2S0P6P8</accession>
<keyword evidence="1" id="KW-0472">Membrane</keyword>
<dbReference type="STRING" id="1122240.GCA_000620105_03371"/>
<organism evidence="2 3">
    <name type="scientific">Microvirgula aerodenitrificans</name>
    <dbReference type="NCBI Taxonomy" id="57480"/>
    <lineage>
        <taxon>Bacteria</taxon>
        <taxon>Pseudomonadati</taxon>
        <taxon>Pseudomonadota</taxon>
        <taxon>Betaproteobacteria</taxon>
        <taxon>Neisseriales</taxon>
        <taxon>Aquaspirillaceae</taxon>
        <taxon>Microvirgula</taxon>
    </lineage>
</organism>
<evidence type="ECO:0000313" key="3">
    <source>
        <dbReference type="Proteomes" id="UP000244173"/>
    </source>
</evidence>
<evidence type="ECO:0000313" key="2">
    <source>
        <dbReference type="EMBL" id="AVY92967.1"/>
    </source>
</evidence>
<sequence>MSFDKKEIRMTAPPPRLLRDIVIVLVLKVMAIVLLWYLFVDGQRVEVDAATTARQFAPVSPSGHRQQGEIHAN</sequence>
<keyword evidence="3" id="KW-1185">Reference proteome</keyword>
<dbReference type="AlphaFoldDB" id="A0A2S0P6P8"/>
<name>A0A2S0P6P8_9NEIS</name>
<dbReference type="EMBL" id="CP028519">
    <property type="protein sequence ID" value="AVY92967.1"/>
    <property type="molecule type" value="Genomic_DNA"/>
</dbReference>
<protein>
    <submittedName>
        <fullName evidence="2">Uncharacterized protein</fullName>
    </submittedName>
</protein>